<dbReference type="PANTHER" id="PTHR43788">
    <property type="entry name" value="DNA2/NAM7 HELICASE FAMILY MEMBER"/>
    <property type="match status" value="1"/>
</dbReference>
<sequence length="882" mass="100456">MPMTEDNFKGLEIVPLNRSIHSCLRSTAAWDPHPFRGLYLNRHPPPDHSTRASVFNPPDEYKSDDQLIGPDPGNPCEDKWQYRLDNVPEEQTVRLCDVEAFRNSTARKGLRCDVNRNSIAGLTGIDRVSISSTSIRPVIYRYVDVAKDSFAIMEAIHFELFMPDRSDLRFLGIQVESIPSNTVEGDYFHISDADLLSVPSFAVKLGEVEYPVFWEVKQVHRISSNDEQEGLAYMIKPARGGMIAVSDVVTEDLFIRQNIFPDGNSRNSIVRITFKKMWSTALIFPVEPVRTPHLEKEEQSKIIQSLSPEDLENVYKAYSQCKSNLMNHDEILKYLESRTGDQLMRILFKLGHSNLDPNSEYSKRIFGVRTSTQYMRGIVTKLRLLSATEAYWIEDRLGSFKQYGQPGDLEFMDQYFKLGSRFRNRVQAGLEKYDEDTVDTTINESLVLKTLMEEGRSLENSRALMNSIYDRNGSDISKRTAVLDSSAIETVKFKDGTILELNPAQSTAVRMYMDENGPRVFCVCSAPGSGKSTTAVAMAVAQNAAVDNLGNLLKKIDFGKVEVEIYNMKTKKLNPHVITPYDLFDLMSSEELEKWMNEEAHVPDYDSYDKNMFTEKQKELEMKITERRNDFEKSVHPEIILATGEMCLHKKMNNSKLEKRLSNVKGIIIDEASLLTEASLYAIIRRFPQAKIVLIGDEHQLPPYQYEENILGQELAGRCALSEAMKNGNMRFVEMNEVYKASASIIAPYNRLTYDNKLISRKAEGEALLSKIGLVRDGRPQLLLIDVDGRENTEVINKKTTIVYNPIELEAVGKEAPIVILLTTRTRPTPFFIDSKRCNVAVSRQQKALIILGKKKLLLKRDPWKTVLDNGDFSEKPYFGHW</sequence>
<keyword evidence="1" id="KW-0547">Nucleotide-binding</keyword>
<dbReference type="SUPFAM" id="SSF52540">
    <property type="entry name" value="P-loop containing nucleoside triphosphate hydrolases"/>
    <property type="match status" value="2"/>
</dbReference>
<dbReference type="GO" id="GO:0016787">
    <property type="term" value="F:hydrolase activity"/>
    <property type="evidence" value="ECO:0007669"/>
    <property type="project" value="UniProtKB-KW"/>
</dbReference>
<dbReference type="Gene3D" id="3.40.50.300">
    <property type="entry name" value="P-loop containing nucleotide triphosphate hydrolases"/>
    <property type="match status" value="2"/>
</dbReference>
<dbReference type="InterPro" id="IPR041677">
    <property type="entry name" value="DNA2/NAM7_AAA_11"/>
</dbReference>
<dbReference type="GO" id="GO:0043139">
    <property type="term" value="F:5'-3' DNA helicase activity"/>
    <property type="evidence" value="ECO:0000318"/>
    <property type="project" value="GO_Central"/>
</dbReference>
<dbReference type="OrthoDB" id="2285229at2759"/>
<dbReference type="InterPro" id="IPR050534">
    <property type="entry name" value="Coronavir_polyprotein_1ab"/>
</dbReference>
<keyword evidence="2" id="KW-0378">Hydrolase</keyword>
<name>A0A2A6B8Q3_PRIPA</name>
<dbReference type="AlphaFoldDB" id="A0A2A6B8Q3"/>
<accession>A0A2A6B8Q3</accession>
<protein>
    <submittedName>
        <fullName evidence="5">AAA_11 domain-containing protein</fullName>
    </submittedName>
</protein>
<evidence type="ECO:0000256" key="2">
    <source>
        <dbReference type="ARBA" id="ARBA00022801"/>
    </source>
</evidence>
<dbReference type="PANTHER" id="PTHR43788:SF16">
    <property type="entry name" value="HELICASE WITH ZINC FINGER 2"/>
    <property type="match status" value="1"/>
</dbReference>
<gene>
    <name evidence="5" type="primary">WBGene00117856</name>
</gene>
<accession>A0A8R1YKF2</accession>
<keyword evidence="4" id="KW-0067">ATP-binding</keyword>
<keyword evidence="3" id="KW-0347">Helicase</keyword>
<evidence type="ECO:0000256" key="1">
    <source>
        <dbReference type="ARBA" id="ARBA00022741"/>
    </source>
</evidence>
<evidence type="ECO:0000256" key="3">
    <source>
        <dbReference type="ARBA" id="ARBA00022806"/>
    </source>
</evidence>
<reference evidence="5" key="2">
    <citation type="submission" date="2022-06" db="UniProtKB">
        <authorList>
            <consortium name="EnsemblMetazoa"/>
        </authorList>
    </citation>
    <scope>IDENTIFICATION</scope>
    <source>
        <strain evidence="5">PS312</strain>
    </source>
</reference>
<dbReference type="InterPro" id="IPR027417">
    <property type="entry name" value="P-loop_NTPase"/>
</dbReference>
<evidence type="ECO:0000313" key="6">
    <source>
        <dbReference type="Proteomes" id="UP000005239"/>
    </source>
</evidence>
<organism evidence="5 6">
    <name type="scientific">Pristionchus pacificus</name>
    <name type="common">Parasitic nematode worm</name>
    <dbReference type="NCBI Taxonomy" id="54126"/>
    <lineage>
        <taxon>Eukaryota</taxon>
        <taxon>Metazoa</taxon>
        <taxon>Ecdysozoa</taxon>
        <taxon>Nematoda</taxon>
        <taxon>Chromadorea</taxon>
        <taxon>Rhabditida</taxon>
        <taxon>Rhabditina</taxon>
        <taxon>Diplogasteromorpha</taxon>
        <taxon>Diplogasteroidea</taxon>
        <taxon>Neodiplogasteridae</taxon>
        <taxon>Pristionchus</taxon>
    </lineage>
</organism>
<keyword evidence="6" id="KW-1185">Reference proteome</keyword>
<dbReference type="Pfam" id="PF13086">
    <property type="entry name" value="AAA_11"/>
    <property type="match status" value="1"/>
</dbReference>
<dbReference type="GO" id="GO:0005524">
    <property type="term" value="F:ATP binding"/>
    <property type="evidence" value="ECO:0007669"/>
    <property type="project" value="UniProtKB-KW"/>
</dbReference>
<dbReference type="Proteomes" id="UP000005239">
    <property type="component" value="Unassembled WGS sequence"/>
</dbReference>
<reference evidence="6" key="1">
    <citation type="journal article" date="2008" name="Nat. Genet.">
        <title>The Pristionchus pacificus genome provides a unique perspective on nematode lifestyle and parasitism.</title>
        <authorList>
            <person name="Dieterich C."/>
            <person name="Clifton S.W."/>
            <person name="Schuster L.N."/>
            <person name="Chinwalla A."/>
            <person name="Delehaunty K."/>
            <person name="Dinkelacker I."/>
            <person name="Fulton L."/>
            <person name="Fulton R."/>
            <person name="Godfrey J."/>
            <person name="Minx P."/>
            <person name="Mitreva M."/>
            <person name="Roeseler W."/>
            <person name="Tian H."/>
            <person name="Witte H."/>
            <person name="Yang S.P."/>
            <person name="Wilson R.K."/>
            <person name="Sommer R.J."/>
        </authorList>
    </citation>
    <scope>NUCLEOTIDE SEQUENCE [LARGE SCALE GENOMIC DNA]</scope>
    <source>
        <strain evidence="6">PS312</strain>
    </source>
</reference>
<evidence type="ECO:0000313" key="5">
    <source>
        <dbReference type="EnsemblMetazoa" id="PPA28302.1"/>
    </source>
</evidence>
<dbReference type="EnsemblMetazoa" id="PPA28302.1">
    <property type="protein sequence ID" value="PPA28302.1"/>
    <property type="gene ID" value="WBGene00117856"/>
</dbReference>
<proteinExistence type="predicted"/>
<evidence type="ECO:0000256" key="4">
    <source>
        <dbReference type="ARBA" id="ARBA00022840"/>
    </source>
</evidence>